<dbReference type="AlphaFoldDB" id="A0A6B2JVV2"/>
<proteinExistence type="predicted"/>
<organism evidence="3 4">
    <name type="scientific">Pseudoroseicyclus tamaricis</name>
    <dbReference type="NCBI Taxonomy" id="2705421"/>
    <lineage>
        <taxon>Bacteria</taxon>
        <taxon>Pseudomonadati</taxon>
        <taxon>Pseudomonadota</taxon>
        <taxon>Alphaproteobacteria</taxon>
        <taxon>Rhodobacterales</taxon>
        <taxon>Paracoccaceae</taxon>
        <taxon>Pseudoroseicyclus</taxon>
    </lineage>
</organism>
<evidence type="ECO:0000313" key="3">
    <source>
        <dbReference type="EMBL" id="NDV00344.1"/>
    </source>
</evidence>
<dbReference type="InterPro" id="IPR007419">
    <property type="entry name" value="BFD-like_2Fe2S-bd_dom"/>
</dbReference>
<accession>A0A6B2JVV2</accession>
<feature type="region of interest" description="Disordered" evidence="1">
    <location>
        <begin position="63"/>
        <end position="90"/>
    </location>
</feature>
<evidence type="ECO:0000313" key="4">
    <source>
        <dbReference type="Proteomes" id="UP000474757"/>
    </source>
</evidence>
<feature type="domain" description="BFD-like [2Fe-2S]-binding" evidence="2">
    <location>
        <begin position="2"/>
        <end position="49"/>
    </location>
</feature>
<evidence type="ECO:0000259" key="2">
    <source>
        <dbReference type="Pfam" id="PF04324"/>
    </source>
</evidence>
<name>A0A6B2JVV2_9RHOB</name>
<keyword evidence="4" id="KW-1185">Reference proteome</keyword>
<sequence length="90" mass="9843">MIVCHCQSITDGDIRSAIDWMRASDPATIITPGKVYRALGKSAECGGCMSLFLDTMRRNDNLRVPVLPRPGRKEEGQTGTCRATTRSSTI</sequence>
<dbReference type="Gene3D" id="1.10.10.1100">
    <property type="entry name" value="BFD-like [2Fe-2S]-binding domain"/>
    <property type="match status" value="1"/>
</dbReference>
<dbReference type="Pfam" id="PF04324">
    <property type="entry name" value="Fer2_BFD"/>
    <property type="match status" value="1"/>
</dbReference>
<dbReference type="InterPro" id="IPR041854">
    <property type="entry name" value="BFD-like_2Fe2S-bd_dom_sf"/>
</dbReference>
<feature type="compositionally biased region" description="Polar residues" evidence="1">
    <location>
        <begin position="77"/>
        <end position="90"/>
    </location>
</feature>
<reference evidence="3 4" key="1">
    <citation type="submission" date="2020-02" db="EMBL/GenBank/DDBJ databases">
        <title>Pseudoroseicyclus tamarix, sp. nov., isolated from offshore sediment of a Tamarix chinensis forest.</title>
        <authorList>
            <person name="Gai Y."/>
        </authorList>
    </citation>
    <scope>NUCLEOTIDE SEQUENCE [LARGE SCALE GENOMIC DNA]</scope>
    <source>
        <strain evidence="3 4">CLL3-39</strain>
    </source>
</reference>
<dbReference type="EMBL" id="JAAGAB010000001">
    <property type="protein sequence ID" value="NDV00344.1"/>
    <property type="molecule type" value="Genomic_DNA"/>
</dbReference>
<gene>
    <name evidence="3" type="ORF">GZA08_05080</name>
</gene>
<comment type="caution">
    <text evidence="3">The sequence shown here is derived from an EMBL/GenBank/DDBJ whole genome shotgun (WGS) entry which is preliminary data.</text>
</comment>
<protein>
    <submittedName>
        <fullName evidence="3">(2Fe-2S)-binding protein</fullName>
    </submittedName>
</protein>
<evidence type="ECO:0000256" key="1">
    <source>
        <dbReference type="SAM" id="MobiDB-lite"/>
    </source>
</evidence>
<dbReference type="RefSeq" id="WP_163890579.1">
    <property type="nucleotide sequence ID" value="NZ_JAAFYS010000001.1"/>
</dbReference>
<dbReference type="Proteomes" id="UP000474757">
    <property type="component" value="Unassembled WGS sequence"/>
</dbReference>